<keyword evidence="1" id="KW-1133">Transmembrane helix</keyword>
<keyword evidence="3" id="KW-1185">Reference proteome</keyword>
<dbReference type="RefSeq" id="WP_169946738.1">
    <property type="nucleotide sequence ID" value="NZ_CP053015.1"/>
</dbReference>
<keyword evidence="1" id="KW-0472">Membrane</keyword>
<feature type="transmembrane region" description="Helical" evidence="1">
    <location>
        <begin position="6"/>
        <end position="24"/>
    </location>
</feature>
<evidence type="ECO:0000256" key="1">
    <source>
        <dbReference type="SAM" id="Phobius"/>
    </source>
</evidence>
<dbReference type="InterPro" id="IPR010718">
    <property type="entry name" value="DUF1294"/>
</dbReference>
<feature type="transmembrane region" description="Helical" evidence="1">
    <location>
        <begin position="36"/>
        <end position="60"/>
    </location>
</feature>
<protein>
    <submittedName>
        <fullName evidence="2">DUF1294 domain-containing protein</fullName>
    </submittedName>
</protein>
<keyword evidence="1" id="KW-0812">Transmembrane</keyword>
<dbReference type="EMBL" id="CP053015">
    <property type="protein sequence ID" value="QJQ32957.1"/>
    <property type="molecule type" value="Genomic_DNA"/>
</dbReference>
<evidence type="ECO:0000313" key="3">
    <source>
        <dbReference type="Proteomes" id="UP000503018"/>
    </source>
</evidence>
<proteinExistence type="predicted"/>
<organism evidence="2 3">
    <name type="scientific">Sphingomonas lacunae</name>
    <dbReference type="NCBI Taxonomy" id="2698828"/>
    <lineage>
        <taxon>Bacteria</taxon>
        <taxon>Pseudomonadati</taxon>
        <taxon>Pseudomonadota</taxon>
        <taxon>Alphaproteobacteria</taxon>
        <taxon>Sphingomonadales</taxon>
        <taxon>Sphingomonadaceae</taxon>
        <taxon>Sphingomonas</taxon>
    </lineage>
</organism>
<accession>A0A6M4AUW4</accession>
<evidence type="ECO:0000313" key="2">
    <source>
        <dbReference type="EMBL" id="QJQ32957.1"/>
    </source>
</evidence>
<name>A0A6M4AUW4_9SPHN</name>
<dbReference type="Proteomes" id="UP000503018">
    <property type="component" value="Chromosome"/>
</dbReference>
<gene>
    <name evidence="2" type="ORF">GV829_11310</name>
</gene>
<dbReference type="AlphaFoldDB" id="A0A6M4AUW4"/>
<dbReference type="KEGG" id="slan:GV829_11310"/>
<feature type="transmembrane region" description="Helical" evidence="1">
    <location>
        <begin position="72"/>
        <end position="91"/>
    </location>
</feature>
<dbReference type="Pfam" id="PF06961">
    <property type="entry name" value="DUF1294"/>
    <property type="match status" value="1"/>
</dbReference>
<sequence length="98" mass="11035">MSRTEIAFYWLLFASFTGFALMVWDKHQAKTGGWRVAESTLIFWAVVGGANGVFAAQQILRHKTTKQPISSILTTLVVIEIPLCLTLYFYASQLLPRP</sequence>
<reference evidence="2 3" key="1">
    <citation type="submission" date="2020-01" db="EMBL/GenBank/DDBJ databases">
        <title>Sphingomonas sp. strain CSW-10.</title>
        <authorList>
            <person name="Chen W.-M."/>
        </authorList>
    </citation>
    <scope>NUCLEOTIDE SEQUENCE [LARGE SCALE GENOMIC DNA]</scope>
    <source>
        <strain evidence="2 3">CSW-10</strain>
    </source>
</reference>